<reference evidence="1" key="2">
    <citation type="submission" date="2007-09" db="EMBL/GenBank/DDBJ databases">
        <authorList>
            <person name="Weber B."/>
        </authorList>
    </citation>
    <scope>NUCLEOTIDE SEQUENCE</scope>
</reference>
<name>A8E107_9VIRU</name>
<evidence type="ECO:0000313" key="1">
    <source>
        <dbReference type="EMBL" id="CAO98977.1"/>
    </source>
</evidence>
<dbReference type="KEGG" id="vg:40525911"/>
<gene>
    <name evidence="1" type="primary">17.7g5</name>
</gene>
<sequence length="45" mass="5035">MFIINSPMAAVTCTGTLRSVTNNISRRLLPISKQRRTGTEVQSWV</sequence>
<accession>A8E107</accession>
<organism evidence="1">
    <name type="scientific">Bracoviriform inaniti</name>
    <dbReference type="NCBI Taxonomy" id="36344"/>
    <lineage>
        <taxon>Viruses</taxon>
        <taxon>Viruses incertae sedis</taxon>
        <taxon>Polydnaviriformidae</taxon>
        <taxon>Bracoviriform</taxon>
    </lineage>
</organism>
<reference evidence="1" key="1">
    <citation type="submission" date="2007-08" db="EMBL/GenBank/DDBJ databases">
        <authorList>
            <person name="Lanzrein B."/>
        </authorList>
    </citation>
    <scope>NUCLEOTIDE SEQUENCE</scope>
</reference>
<proteinExistence type="predicted"/>
<dbReference type="EMBL" id="AM850133">
    <property type="protein sequence ID" value="CAO98977.1"/>
    <property type="molecule type" value="Genomic_DNA"/>
</dbReference>
<protein>
    <submittedName>
        <fullName evidence="1">17.7g5 protein</fullName>
    </submittedName>
</protein>
<dbReference type="GeneID" id="40525911"/>
<dbReference type="RefSeq" id="YP_009665754.1">
    <property type="nucleotide sequence ID" value="NC_043262.1"/>
</dbReference>